<dbReference type="RefSeq" id="WP_234531179.1">
    <property type="nucleotide sequence ID" value="NZ_CAKMAB010000003.1"/>
</dbReference>
<evidence type="ECO:0000313" key="2">
    <source>
        <dbReference type="EMBL" id="CAH1054466.1"/>
    </source>
</evidence>
<evidence type="ECO:0000256" key="1">
    <source>
        <dbReference type="SAM" id="MobiDB-lite"/>
    </source>
</evidence>
<feature type="region of interest" description="Disordered" evidence="1">
    <location>
        <begin position="30"/>
        <end position="56"/>
    </location>
</feature>
<proteinExistence type="predicted"/>
<comment type="caution">
    <text evidence="2">The sequence shown here is derived from an EMBL/GenBank/DDBJ whole genome shotgun (WGS) entry which is preliminary data.</text>
</comment>
<accession>A0ABM9B7L1</accession>
<dbReference type="EMBL" id="CAKMAB010000003">
    <property type="protein sequence ID" value="CAH1054466.1"/>
    <property type="molecule type" value="Genomic_DNA"/>
</dbReference>
<gene>
    <name evidence="2" type="ORF">PAECIP111894_00611</name>
</gene>
<protein>
    <submittedName>
        <fullName evidence="2">Uncharacterized protein</fullName>
    </submittedName>
</protein>
<reference evidence="2" key="1">
    <citation type="submission" date="2021-12" db="EMBL/GenBank/DDBJ databases">
        <authorList>
            <person name="Criscuolo A."/>
        </authorList>
    </citation>
    <scope>NUCLEOTIDE SEQUENCE</scope>
    <source>
        <strain evidence="2">CIP111894</strain>
    </source>
</reference>
<name>A0ABM9B7L1_9BACL</name>
<dbReference type="Proteomes" id="UP000838749">
    <property type="component" value="Unassembled WGS sequence"/>
</dbReference>
<organism evidence="2 3">
    <name type="scientific">Paenibacillus pseudetheri</name>
    <dbReference type="NCBI Taxonomy" id="2897682"/>
    <lineage>
        <taxon>Bacteria</taxon>
        <taxon>Bacillati</taxon>
        <taxon>Bacillota</taxon>
        <taxon>Bacilli</taxon>
        <taxon>Bacillales</taxon>
        <taxon>Paenibacillaceae</taxon>
        <taxon>Paenibacillus</taxon>
    </lineage>
</organism>
<evidence type="ECO:0000313" key="3">
    <source>
        <dbReference type="Proteomes" id="UP000838749"/>
    </source>
</evidence>
<sequence>MEPRGNDWSDALSEQDIPATVVDWESIIASPKASQVSDSEKLDAESTLEETSPLES</sequence>
<keyword evidence="3" id="KW-1185">Reference proteome</keyword>